<organism evidence="2 3">
    <name type="scientific">Portunus trituberculatus</name>
    <name type="common">Swimming crab</name>
    <name type="synonym">Neptunus trituberculatus</name>
    <dbReference type="NCBI Taxonomy" id="210409"/>
    <lineage>
        <taxon>Eukaryota</taxon>
        <taxon>Metazoa</taxon>
        <taxon>Ecdysozoa</taxon>
        <taxon>Arthropoda</taxon>
        <taxon>Crustacea</taxon>
        <taxon>Multicrustacea</taxon>
        <taxon>Malacostraca</taxon>
        <taxon>Eumalacostraca</taxon>
        <taxon>Eucarida</taxon>
        <taxon>Decapoda</taxon>
        <taxon>Pleocyemata</taxon>
        <taxon>Brachyura</taxon>
        <taxon>Eubrachyura</taxon>
        <taxon>Portunoidea</taxon>
        <taxon>Portunidae</taxon>
        <taxon>Portuninae</taxon>
        <taxon>Portunus</taxon>
    </lineage>
</organism>
<evidence type="ECO:0000313" key="2">
    <source>
        <dbReference type="EMBL" id="MPC83144.1"/>
    </source>
</evidence>
<feature type="compositionally biased region" description="Low complexity" evidence="1">
    <location>
        <begin position="57"/>
        <end position="70"/>
    </location>
</feature>
<comment type="caution">
    <text evidence="2">The sequence shown here is derived from an EMBL/GenBank/DDBJ whole genome shotgun (WGS) entry which is preliminary data.</text>
</comment>
<sequence>MSSPDEPINHKNTRLPDTTDPTVELPNKRVKYLHSLDISQPDGITNTPSSTNGGSLRRGVTRAAGGRRTG</sequence>
<reference evidence="2 3" key="1">
    <citation type="submission" date="2019-05" db="EMBL/GenBank/DDBJ databases">
        <title>Another draft genome of Portunus trituberculatus and its Hox gene families provides insights of decapod evolution.</title>
        <authorList>
            <person name="Jeong J.-H."/>
            <person name="Song I."/>
            <person name="Kim S."/>
            <person name="Choi T."/>
            <person name="Kim D."/>
            <person name="Ryu S."/>
            <person name="Kim W."/>
        </authorList>
    </citation>
    <scope>NUCLEOTIDE SEQUENCE [LARGE SCALE GENOMIC DNA]</scope>
    <source>
        <tissue evidence="2">Muscle</tissue>
    </source>
</reference>
<accession>A0A5B7ISJ2</accession>
<dbReference type="EMBL" id="VSRR010061678">
    <property type="protein sequence ID" value="MPC83144.1"/>
    <property type="molecule type" value="Genomic_DNA"/>
</dbReference>
<evidence type="ECO:0000313" key="3">
    <source>
        <dbReference type="Proteomes" id="UP000324222"/>
    </source>
</evidence>
<gene>
    <name evidence="2" type="ORF">E2C01_077839</name>
</gene>
<dbReference type="Proteomes" id="UP000324222">
    <property type="component" value="Unassembled WGS sequence"/>
</dbReference>
<protein>
    <submittedName>
        <fullName evidence="2">Uncharacterized protein</fullName>
    </submittedName>
</protein>
<evidence type="ECO:0000256" key="1">
    <source>
        <dbReference type="SAM" id="MobiDB-lite"/>
    </source>
</evidence>
<feature type="region of interest" description="Disordered" evidence="1">
    <location>
        <begin position="1"/>
        <end position="70"/>
    </location>
</feature>
<name>A0A5B7ISJ2_PORTR</name>
<proteinExistence type="predicted"/>
<keyword evidence="3" id="KW-1185">Reference proteome</keyword>
<feature type="compositionally biased region" description="Polar residues" evidence="1">
    <location>
        <begin position="42"/>
        <end position="54"/>
    </location>
</feature>
<dbReference type="AlphaFoldDB" id="A0A5B7ISJ2"/>